<keyword evidence="3" id="KW-1185">Reference proteome</keyword>
<protein>
    <recommendedName>
        <fullName evidence="4">C1q domain-containing protein</fullName>
    </recommendedName>
</protein>
<evidence type="ECO:0000313" key="2">
    <source>
        <dbReference type="EMBL" id="KAB1229473.1"/>
    </source>
</evidence>
<gene>
    <name evidence="2" type="ORF">F8D52_18085</name>
</gene>
<evidence type="ECO:0008006" key="4">
    <source>
        <dbReference type="Google" id="ProtNLM"/>
    </source>
</evidence>
<feature type="signal peptide" evidence="1">
    <location>
        <begin position="1"/>
        <end position="19"/>
    </location>
</feature>
<proteinExistence type="predicted"/>
<name>A0A5N4BM32_9FLAO</name>
<comment type="caution">
    <text evidence="2">The sequence shown here is derived from an EMBL/GenBank/DDBJ whole genome shotgun (WGS) entry which is preliminary data.</text>
</comment>
<dbReference type="EMBL" id="VTPV01000011">
    <property type="protein sequence ID" value="KAB1229473.1"/>
    <property type="molecule type" value="Genomic_DNA"/>
</dbReference>
<dbReference type="RefSeq" id="WP_152290864.1">
    <property type="nucleotide sequence ID" value="NZ_VTPV01000011.1"/>
</dbReference>
<feature type="chain" id="PRO_5046804707" description="C1q domain-containing protein" evidence="1">
    <location>
        <begin position="20"/>
        <end position="268"/>
    </location>
</feature>
<accession>A0A5N4BM32</accession>
<sequence length="268" mass="28581">MKKKYFVILVMMFCIKTFSQIGVHTPNPQGVFNIDAAKDNPKTGVPSVAQQANDVAVTSAGNMGIGTTAPSNKLHINGTNPLRLQGLTAGDTTTDGLLVVDANGVVKNASRLDDLSIPAPAIFRLENLQTNFLQAFNPGESQVVPMSMVKNSIPGLTYNTSTNTIKFPKGIYQIAFVYEAKHDAPGCNISSYFVDFPINGTTTRVHSTGAHIEGGISNHGSTMTYATTITGNQNWQIALGRGQSGNCKGAGMELIQKSTQVLVYRLGD</sequence>
<dbReference type="Proteomes" id="UP000326384">
    <property type="component" value="Unassembled WGS sequence"/>
</dbReference>
<reference evidence="2 3" key="1">
    <citation type="journal article" date="2019" name="Stand. Genomic Sci.">
        <title>Draft Whole-Genome Sequence of a Novel Chryseobacterium viscerum Strain Isolated from Fresh Water at Dripping Springs, New Mexico.</title>
        <authorList>
            <person name="Kyndt J.A."/>
            <person name="Moore T.C."/>
        </authorList>
    </citation>
    <scope>NUCLEOTIDE SEQUENCE [LARGE SCALE GENOMIC DNA]</scope>
    <source>
        <strain evidence="2 3">DPS</strain>
    </source>
</reference>
<keyword evidence="1" id="KW-0732">Signal</keyword>
<organism evidence="2 3">
    <name type="scientific">Chryseobacterium viscerum</name>
    <dbReference type="NCBI Taxonomy" id="1037377"/>
    <lineage>
        <taxon>Bacteria</taxon>
        <taxon>Pseudomonadati</taxon>
        <taxon>Bacteroidota</taxon>
        <taxon>Flavobacteriia</taxon>
        <taxon>Flavobacteriales</taxon>
        <taxon>Weeksellaceae</taxon>
        <taxon>Chryseobacterium group</taxon>
        <taxon>Chryseobacterium</taxon>
    </lineage>
</organism>
<evidence type="ECO:0000256" key="1">
    <source>
        <dbReference type="SAM" id="SignalP"/>
    </source>
</evidence>
<evidence type="ECO:0000313" key="3">
    <source>
        <dbReference type="Proteomes" id="UP000326384"/>
    </source>
</evidence>